<gene>
    <name evidence="1" type="ORF">G3M48_007585</name>
</gene>
<protein>
    <recommendedName>
        <fullName evidence="3">CHCH domain-containing protein</fullName>
    </recommendedName>
</protein>
<dbReference type="PANTHER" id="PTHR34561">
    <property type="entry name" value="NADH DEHYDROGENASE [UBIQUINONE] 1 ALPHA SUBCOMPLEX ASSEMBLY FACTOR 8"/>
    <property type="match status" value="1"/>
</dbReference>
<comment type="caution">
    <text evidence="1">The sequence shown here is derived from an EMBL/GenBank/DDBJ whole genome shotgun (WGS) entry which is preliminary data.</text>
</comment>
<dbReference type="GO" id="GO:0032981">
    <property type="term" value="P:mitochondrial respiratory chain complex I assembly"/>
    <property type="evidence" value="ECO:0007669"/>
    <property type="project" value="InterPro"/>
</dbReference>
<reference evidence="1 2" key="1">
    <citation type="submission" date="2020-02" db="EMBL/GenBank/DDBJ databases">
        <title>Comparative genomics of the hypocrealean fungal genus Beauvera.</title>
        <authorList>
            <person name="Showalter D.N."/>
            <person name="Bushley K.E."/>
            <person name="Rehner S.A."/>
        </authorList>
    </citation>
    <scope>NUCLEOTIDE SEQUENCE [LARGE SCALE GENOMIC DNA]</scope>
    <source>
        <strain evidence="1 2">ARSEF4384</strain>
    </source>
</reference>
<evidence type="ECO:0000313" key="1">
    <source>
        <dbReference type="EMBL" id="KAK8143195.1"/>
    </source>
</evidence>
<name>A0AAW0RM90_9HYPO</name>
<sequence length="58" mass="6425">MPPRPILGFAKAATQCSTEAAAYGKCIVADYTAVDKDKCAREFMRFKNCYMRAARKGT</sequence>
<evidence type="ECO:0000313" key="2">
    <source>
        <dbReference type="Proteomes" id="UP001397290"/>
    </source>
</evidence>
<accession>A0AAW0RM90</accession>
<keyword evidence="2" id="KW-1185">Reference proteome</keyword>
<dbReference type="GO" id="GO:0005739">
    <property type="term" value="C:mitochondrion"/>
    <property type="evidence" value="ECO:0007669"/>
    <property type="project" value="InterPro"/>
</dbReference>
<organism evidence="1 2">
    <name type="scientific">Beauveria asiatica</name>
    <dbReference type="NCBI Taxonomy" id="1069075"/>
    <lineage>
        <taxon>Eukaryota</taxon>
        <taxon>Fungi</taxon>
        <taxon>Dikarya</taxon>
        <taxon>Ascomycota</taxon>
        <taxon>Pezizomycotina</taxon>
        <taxon>Sordariomycetes</taxon>
        <taxon>Hypocreomycetidae</taxon>
        <taxon>Hypocreales</taxon>
        <taxon>Cordycipitaceae</taxon>
        <taxon>Beauveria</taxon>
    </lineage>
</organism>
<proteinExistence type="predicted"/>
<evidence type="ECO:0008006" key="3">
    <source>
        <dbReference type="Google" id="ProtNLM"/>
    </source>
</evidence>
<dbReference type="EMBL" id="JAAHCF010000543">
    <property type="protein sequence ID" value="KAK8143195.1"/>
    <property type="molecule type" value="Genomic_DNA"/>
</dbReference>
<dbReference type="PANTHER" id="PTHR34561:SF1">
    <property type="entry name" value="NADH DEHYDROGENASE [UBIQUINONE] 1 ALPHA SUBCOMPLEX ASSEMBLY FACTOR 8"/>
    <property type="match status" value="1"/>
</dbReference>
<dbReference type="InterPro" id="IPR034595">
    <property type="entry name" value="NDUFAF8"/>
</dbReference>
<dbReference type="Proteomes" id="UP001397290">
    <property type="component" value="Unassembled WGS sequence"/>
</dbReference>
<dbReference type="AlphaFoldDB" id="A0AAW0RM90"/>